<comment type="caution">
    <text evidence="3">The sequence shown here is derived from an EMBL/GenBank/DDBJ whole genome shotgun (WGS) entry which is preliminary data.</text>
</comment>
<dbReference type="InterPro" id="IPR004706">
    <property type="entry name" value="Arsenical-R_Acr3"/>
</dbReference>
<feature type="transmembrane region" description="Helical" evidence="2">
    <location>
        <begin position="211"/>
        <end position="231"/>
    </location>
</feature>
<reference evidence="3" key="1">
    <citation type="submission" date="2020-09" db="EMBL/GenBank/DDBJ databases">
        <title>Hoyosella lacisalsi sp. nov., a halotolerant actinobacterium isolated from soil of Lake Gudzhirganskoe.</title>
        <authorList>
            <person name="Yang Q."/>
            <person name="Guo P.Y."/>
            <person name="Liu S.W."/>
            <person name="Li F.N."/>
            <person name="Sun C.H."/>
        </authorList>
    </citation>
    <scope>NUCLEOTIDE SEQUENCE</scope>
    <source>
        <strain evidence="3">G463</strain>
    </source>
</reference>
<dbReference type="RefSeq" id="WP_192039658.1">
    <property type="nucleotide sequence ID" value="NZ_JACYWE010000007.1"/>
</dbReference>
<feature type="transmembrane region" description="Helical" evidence="2">
    <location>
        <begin position="133"/>
        <end position="153"/>
    </location>
</feature>
<feature type="transmembrane region" description="Helical" evidence="2">
    <location>
        <begin position="237"/>
        <end position="261"/>
    </location>
</feature>
<keyword evidence="1" id="KW-0813">Transport</keyword>
<feature type="transmembrane region" description="Helical" evidence="2">
    <location>
        <begin position="76"/>
        <end position="97"/>
    </location>
</feature>
<feature type="transmembrane region" description="Helical" evidence="2">
    <location>
        <begin position="18"/>
        <end position="37"/>
    </location>
</feature>
<proteinExistence type="predicted"/>
<dbReference type="PANTHER" id="PTHR43057">
    <property type="entry name" value="ARSENITE EFFLUX TRANSPORTER"/>
    <property type="match status" value="1"/>
</dbReference>
<dbReference type="AlphaFoldDB" id="A0A927JEX6"/>
<feature type="transmembrane region" description="Helical" evidence="2">
    <location>
        <begin position="103"/>
        <end position="121"/>
    </location>
</feature>
<gene>
    <name evidence="3" type="ORF">HT102_11915</name>
</gene>
<evidence type="ECO:0000256" key="2">
    <source>
        <dbReference type="SAM" id="Phobius"/>
    </source>
</evidence>
<protein>
    <submittedName>
        <fullName evidence="3">Bile acid:sodium symporter</fullName>
    </submittedName>
</protein>
<feature type="transmembrane region" description="Helical" evidence="2">
    <location>
        <begin position="299"/>
        <end position="321"/>
    </location>
</feature>
<dbReference type="InterPro" id="IPR038770">
    <property type="entry name" value="Na+/solute_symporter_sf"/>
</dbReference>
<organism evidence="3 4">
    <name type="scientific">Lolliginicoccus lacisalsi</name>
    <dbReference type="NCBI Taxonomy" id="2742202"/>
    <lineage>
        <taxon>Bacteria</taxon>
        <taxon>Bacillati</taxon>
        <taxon>Actinomycetota</taxon>
        <taxon>Actinomycetes</taxon>
        <taxon>Mycobacteriales</taxon>
        <taxon>Hoyosellaceae</taxon>
        <taxon>Lolliginicoccus</taxon>
    </lineage>
</organism>
<keyword evidence="2" id="KW-0472">Membrane</keyword>
<evidence type="ECO:0000313" key="3">
    <source>
        <dbReference type="EMBL" id="MBD8507192.1"/>
    </source>
</evidence>
<keyword evidence="2" id="KW-0812">Transmembrane</keyword>
<dbReference type="PANTHER" id="PTHR43057:SF1">
    <property type="entry name" value="ARSENICAL-RESISTANCE PROTEIN 3"/>
    <property type="match status" value="1"/>
</dbReference>
<keyword evidence="4" id="KW-1185">Reference proteome</keyword>
<evidence type="ECO:0000313" key="4">
    <source>
        <dbReference type="Proteomes" id="UP000642993"/>
    </source>
</evidence>
<dbReference type="GO" id="GO:0015105">
    <property type="term" value="F:arsenite transmembrane transporter activity"/>
    <property type="evidence" value="ECO:0007669"/>
    <property type="project" value="TreeGrafter"/>
</dbReference>
<dbReference type="EMBL" id="JACYWE010000007">
    <property type="protein sequence ID" value="MBD8507192.1"/>
    <property type="molecule type" value="Genomic_DNA"/>
</dbReference>
<dbReference type="GO" id="GO:0015297">
    <property type="term" value="F:antiporter activity"/>
    <property type="evidence" value="ECO:0007669"/>
    <property type="project" value="InterPro"/>
</dbReference>
<feature type="transmembrane region" description="Helical" evidence="2">
    <location>
        <begin position="273"/>
        <end position="293"/>
    </location>
</feature>
<dbReference type="GO" id="GO:0015104">
    <property type="term" value="F:antimonite transmembrane transporter activity"/>
    <property type="evidence" value="ECO:0007669"/>
    <property type="project" value="TreeGrafter"/>
</dbReference>
<dbReference type="Proteomes" id="UP000642993">
    <property type="component" value="Unassembled WGS sequence"/>
</dbReference>
<dbReference type="Pfam" id="PF13593">
    <property type="entry name" value="SBF_like"/>
    <property type="match status" value="1"/>
</dbReference>
<evidence type="ECO:0000256" key="1">
    <source>
        <dbReference type="ARBA" id="ARBA00022448"/>
    </source>
</evidence>
<dbReference type="InterPro" id="IPR016833">
    <property type="entry name" value="Put_Na-Bile_cotransptr"/>
</dbReference>
<keyword evidence="2" id="KW-1133">Transmembrane helix</keyword>
<feature type="transmembrane region" description="Helical" evidence="2">
    <location>
        <begin position="173"/>
        <end position="191"/>
    </location>
</feature>
<name>A0A927JEX6_9ACTN</name>
<accession>A0A927JEX6</accession>
<dbReference type="GO" id="GO:0005886">
    <property type="term" value="C:plasma membrane"/>
    <property type="evidence" value="ECO:0007669"/>
    <property type="project" value="TreeGrafter"/>
</dbReference>
<feature type="transmembrane region" description="Helical" evidence="2">
    <location>
        <begin position="49"/>
        <end position="69"/>
    </location>
</feature>
<dbReference type="Gene3D" id="1.20.1530.20">
    <property type="match status" value="1"/>
</dbReference>
<sequence length="343" mass="35736">MTTHQPHRGPLRHASPPLLIAGAILAGLAAAFLGPGAGEHLEHSTTVTLFALVVLILLPLDLAAVRAALASSRLVVVALVLNFLVIAPLGIGLAWLVLHGHPAAMLGLMLYFLAPCTDWFLAFTRIAGGNTAAAAALIPGNLIGQVALFPVVVMLGAGTTAGTLGTDELGSTLALWFVAPIAVAVAARFLLARTPPRASGSARATRLADAAVPWVLAALVLQIFASNAPVFADHATLVLPVLATTVLFLAGSLGIATATAFRLRLPRPDRVALTMTTAARNAPMMLAMSIVAFPDQPVLHATIVLAMLIEFPHLSLLAHVLREQPRTPASRSTHEQPEPVPHR</sequence>